<dbReference type="Proteomes" id="UP000029223">
    <property type="component" value="Unassembled WGS sequence"/>
</dbReference>
<evidence type="ECO:0000313" key="2">
    <source>
        <dbReference type="EMBL" id="GAL30813.1"/>
    </source>
</evidence>
<feature type="region of interest" description="Disordered" evidence="1">
    <location>
        <begin position="1"/>
        <end position="20"/>
    </location>
</feature>
<comment type="caution">
    <text evidence="2">The sequence shown here is derived from an EMBL/GenBank/DDBJ whole genome shotgun (WGS) entry which is preliminary data.</text>
</comment>
<evidence type="ECO:0000256" key="1">
    <source>
        <dbReference type="SAM" id="MobiDB-lite"/>
    </source>
</evidence>
<keyword evidence="3" id="KW-1185">Reference proteome</keyword>
<accession>A0ABQ0JQ05</accession>
<name>A0ABQ0JQ05_9VIBR</name>
<protein>
    <submittedName>
        <fullName evidence="2">Uncharacterized protein</fullName>
    </submittedName>
</protein>
<dbReference type="EMBL" id="BBMS01000113">
    <property type="protein sequence ID" value="GAL30813.1"/>
    <property type="molecule type" value="Genomic_DNA"/>
</dbReference>
<proteinExistence type="predicted"/>
<feature type="compositionally biased region" description="Polar residues" evidence="1">
    <location>
        <begin position="9"/>
        <end position="20"/>
    </location>
</feature>
<reference evidence="3" key="1">
    <citation type="submission" date="2014-09" db="EMBL/GenBank/DDBJ databases">
        <title>Vibrio variabilis JCM 19239. (C206) whole genome shotgun sequence.</title>
        <authorList>
            <person name="Sawabe T."/>
            <person name="Meirelles P."/>
            <person name="Nakanishi M."/>
            <person name="Sayaka M."/>
            <person name="Hattori M."/>
            <person name="Ohkuma M."/>
        </authorList>
    </citation>
    <scope>NUCLEOTIDE SEQUENCE [LARGE SCALE GENOMIC DNA]</scope>
    <source>
        <strain evidence="3">JCM 19239</strain>
    </source>
</reference>
<organism evidence="2 3">
    <name type="scientific">Vibrio variabilis</name>
    <dbReference type="NCBI Taxonomy" id="990271"/>
    <lineage>
        <taxon>Bacteria</taxon>
        <taxon>Pseudomonadati</taxon>
        <taxon>Pseudomonadota</taxon>
        <taxon>Gammaproteobacteria</taxon>
        <taxon>Vibrionales</taxon>
        <taxon>Vibrionaceae</taxon>
        <taxon>Vibrio</taxon>
    </lineage>
</organism>
<reference evidence="3" key="2">
    <citation type="submission" date="2014-09" db="EMBL/GenBank/DDBJ databases">
        <authorList>
            <consortium name="NBRP consortium"/>
            <person name="Sawabe T."/>
            <person name="Meirelles P."/>
            <person name="Nakanishi M."/>
            <person name="Sayaka M."/>
            <person name="Hattori M."/>
            <person name="Ohkuma M."/>
        </authorList>
    </citation>
    <scope>NUCLEOTIDE SEQUENCE [LARGE SCALE GENOMIC DNA]</scope>
    <source>
        <strain evidence="3">JCM 19239</strain>
    </source>
</reference>
<gene>
    <name evidence="2" type="ORF">JCM19239_3174</name>
</gene>
<evidence type="ECO:0000313" key="3">
    <source>
        <dbReference type="Proteomes" id="UP000029223"/>
    </source>
</evidence>
<sequence>METGYSHFMTASQPELEGQSTMSNRLMSNDANRYFRLGFHSIDKALIQPGIIELAKAFDGLR</sequence>